<sequence>MGFRSCWTEKRDDIMPLSSMYLQQDKAKLVTFTTENRAAREKKEINEGEKLVPSSCEVGDHRRALSVNAKGDSKSTAQTLLSFLRIPAIELCRESASSRRHRMSSATHQLVYRMHTR</sequence>
<dbReference type="AlphaFoldDB" id="M4F0A7"/>
<evidence type="ECO:0000313" key="1">
    <source>
        <dbReference type="EnsemblPlants" id="Bra034500.1-P"/>
    </source>
</evidence>
<dbReference type="EnsemblPlants" id="Bra034500.1">
    <property type="protein sequence ID" value="Bra034500.1-P"/>
    <property type="gene ID" value="Bra034500"/>
</dbReference>
<accession>M4F0A7</accession>
<reference evidence="1" key="3">
    <citation type="submission" date="2023-03" db="UniProtKB">
        <authorList>
            <consortium name="EnsemblPlants"/>
        </authorList>
    </citation>
    <scope>IDENTIFICATION</scope>
    <source>
        <strain evidence="1">cv. Chiifu-401-42</strain>
    </source>
</reference>
<proteinExistence type="predicted"/>
<dbReference type="OMA" id="ATHQLVY"/>
<reference evidence="2" key="2">
    <citation type="journal article" date="2018" name="Hortic Res">
        <title>Improved Brassica rapa reference genome by single-molecule sequencing and chromosome conformation capture technologies.</title>
        <authorList>
            <person name="Zhang L."/>
            <person name="Cai X."/>
            <person name="Wu J."/>
            <person name="Liu M."/>
            <person name="Grob S."/>
            <person name="Cheng F."/>
            <person name="Liang J."/>
            <person name="Cai C."/>
            <person name="Liu Z."/>
            <person name="Liu B."/>
            <person name="Wang F."/>
            <person name="Li S."/>
            <person name="Liu F."/>
            <person name="Li X."/>
            <person name="Cheng L."/>
            <person name="Yang W."/>
            <person name="Li M.H."/>
            <person name="Grossniklaus U."/>
            <person name="Zheng H."/>
            <person name="Wang X."/>
        </authorList>
    </citation>
    <scope>NUCLEOTIDE SEQUENCE [LARGE SCALE GENOMIC DNA]</scope>
    <source>
        <strain evidence="2">cv. Chiifu-401-42</strain>
    </source>
</reference>
<reference evidence="2" key="1">
    <citation type="journal article" date="2011" name="Nat. Genet.">
        <title>The genome of the mesopolyploid crop species Brassica rapa.</title>
        <authorList>
            <consortium name="Brassica rapa Genome Sequencing Project Consortium"/>
            <person name="Wang X."/>
            <person name="Wang H."/>
            <person name="Wang J."/>
            <person name="Sun R."/>
            <person name="Wu J."/>
            <person name="Liu S."/>
            <person name="Bai Y."/>
            <person name="Mun J.H."/>
            <person name="Bancroft I."/>
            <person name="Cheng F."/>
            <person name="Huang S."/>
            <person name="Li X."/>
            <person name="Hua W."/>
            <person name="Wang J."/>
            <person name="Wang X."/>
            <person name="Freeling M."/>
            <person name="Pires J.C."/>
            <person name="Paterson A.H."/>
            <person name="Chalhoub B."/>
            <person name="Wang B."/>
            <person name="Hayward A."/>
            <person name="Sharpe A.G."/>
            <person name="Park B.S."/>
            <person name="Weisshaar B."/>
            <person name="Liu B."/>
            <person name="Li B."/>
            <person name="Liu B."/>
            <person name="Tong C."/>
            <person name="Song C."/>
            <person name="Duran C."/>
            <person name="Peng C."/>
            <person name="Geng C."/>
            <person name="Koh C."/>
            <person name="Lin C."/>
            <person name="Edwards D."/>
            <person name="Mu D."/>
            <person name="Shen D."/>
            <person name="Soumpourou E."/>
            <person name="Li F."/>
            <person name="Fraser F."/>
            <person name="Conant G."/>
            <person name="Lassalle G."/>
            <person name="King G.J."/>
            <person name="Bonnema G."/>
            <person name="Tang H."/>
            <person name="Wang H."/>
            <person name="Belcram H."/>
            <person name="Zhou H."/>
            <person name="Hirakawa H."/>
            <person name="Abe H."/>
            <person name="Guo H."/>
            <person name="Wang H."/>
            <person name="Jin H."/>
            <person name="Parkin I.A."/>
            <person name="Batley J."/>
            <person name="Kim J.S."/>
            <person name="Just J."/>
            <person name="Li J."/>
            <person name="Xu J."/>
            <person name="Deng J."/>
            <person name="Kim J.A."/>
            <person name="Li J."/>
            <person name="Yu J."/>
            <person name="Meng J."/>
            <person name="Wang J."/>
            <person name="Min J."/>
            <person name="Poulain J."/>
            <person name="Wang J."/>
            <person name="Hatakeyama K."/>
            <person name="Wu K."/>
            <person name="Wang L."/>
            <person name="Fang L."/>
            <person name="Trick M."/>
            <person name="Links M.G."/>
            <person name="Zhao M."/>
            <person name="Jin M."/>
            <person name="Ramchiary N."/>
            <person name="Drou N."/>
            <person name="Berkman P.J."/>
            <person name="Cai Q."/>
            <person name="Huang Q."/>
            <person name="Li R."/>
            <person name="Tabata S."/>
            <person name="Cheng S."/>
            <person name="Zhang S."/>
            <person name="Zhang S."/>
            <person name="Huang S."/>
            <person name="Sato S."/>
            <person name="Sun S."/>
            <person name="Kwon S.J."/>
            <person name="Choi S.R."/>
            <person name="Lee T.H."/>
            <person name="Fan W."/>
            <person name="Zhao X."/>
            <person name="Tan X."/>
            <person name="Xu X."/>
            <person name="Wang Y."/>
            <person name="Qiu Y."/>
            <person name="Yin Y."/>
            <person name="Li Y."/>
            <person name="Du Y."/>
            <person name="Liao Y."/>
            <person name="Lim Y."/>
            <person name="Narusaka Y."/>
            <person name="Wang Y."/>
            <person name="Wang Z."/>
            <person name="Li Z."/>
            <person name="Wang Z."/>
            <person name="Xiong Z."/>
            <person name="Zhang Z."/>
        </authorList>
    </citation>
    <scope>NUCLEOTIDE SEQUENCE [LARGE SCALE GENOMIC DNA]</scope>
    <source>
        <strain evidence="2">cv. Chiifu-401-42</strain>
    </source>
</reference>
<name>M4F0A7_BRACM</name>
<dbReference type="Gramene" id="Bra034500.1">
    <property type="protein sequence ID" value="Bra034500.1-P"/>
    <property type="gene ID" value="Bra034500"/>
</dbReference>
<keyword evidence="2" id="KW-1185">Reference proteome</keyword>
<dbReference type="Proteomes" id="UP000011750">
    <property type="component" value="Unassembled WGS sequence"/>
</dbReference>
<protein>
    <submittedName>
        <fullName evidence="1">Uncharacterized protein</fullName>
    </submittedName>
</protein>
<dbReference type="InParanoid" id="M4F0A7"/>
<evidence type="ECO:0000313" key="2">
    <source>
        <dbReference type="Proteomes" id="UP000011750"/>
    </source>
</evidence>
<dbReference type="HOGENOM" id="CLU_2088240_0_0_1"/>
<organism evidence="1 2">
    <name type="scientific">Brassica campestris</name>
    <name type="common">Field mustard</name>
    <dbReference type="NCBI Taxonomy" id="3711"/>
    <lineage>
        <taxon>Eukaryota</taxon>
        <taxon>Viridiplantae</taxon>
        <taxon>Streptophyta</taxon>
        <taxon>Embryophyta</taxon>
        <taxon>Tracheophyta</taxon>
        <taxon>Spermatophyta</taxon>
        <taxon>Magnoliopsida</taxon>
        <taxon>eudicotyledons</taxon>
        <taxon>Gunneridae</taxon>
        <taxon>Pentapetalae</taxon>
        <taxon>rosids</taxon>
        <taxon>malvids</taxon>
        <taxon>Brassicales</taxon>
        <taxon>Brassicaceae</taxon>
        <taxon>Brassiceae</taxon>
        <taxon>Brassica</taxon>
    </lineage>
</organism>